<evidence type="ECO:0000313" key="10">
    <source>
        <dbReference type="EMBL" id="PPV14334.1"/>
    </source>
</evidence>
<dbReference type="Gene3D" id="3.40.50.1000">
    <property type="entry name" value="HAD superfamily/HAD-like"/>
    <property type="match status" value="1"/>
</dbReference>
<comment type="similarity">
    <text evidence="9">Belongs to the HAD-like hydrolase superfamily. PhnX family.</text>
</comment>
<dbReference type="Pfam" id="PF13419">
    <property type="entry name" value="HAD_2"/>
    <property type="match status" value="1"/>
</dbReference>
<comment type="cofactor">
    <cofactor evidence="9">
        <name>Mg(2+)</name>
        <dbReference type="ChEBI" id="CHEBI:18420"/>
    </cofactor>
    <text evidence="9">Binds 1 Mg(2+) ion per subunit.</text>
</comment>
<evidence type="ECO:0000313" key="11">
    <source>
        <dbReference type="Proteomes" id="UP000238081"/>
    </source>
</evidence>
<dbReference type="SUPFAM" id="SSF56784">
    <property type="entry name" value="HAD-like"/>
    <property type="match status" value="1"/>
</dbReference>
<dbReference type="GO" id="GO:0008967">
    <property type="term" value="F:phosphoglycolate phosphatase activity"/>
    <property type="evidence" value="ECO:0007669"/>
    <property type="project" value="TreeGrafter"/>
</dbReference>
<feature type="binding site" evidence="9">
    <location>
        <position position="185"/>
    </location>
    <ligand>
        <name>Mg(2+)</name>
        <dbReference type="ChEBI" id="CHEBI:18420"/>
    </ligand>
</feature>
<evidence type="ECO:0000256" key="5">
    <source>
        <dbReference type="ARBA" id="ARBA00023270"/>
    </source>
</evidence>
<feature type="active site" description="Schiff-base intermediate with substrate" evidence="9">
    <location>
        <position position="51"/>
    </location>
</feature>
<gene>
    <name evidence="9" type="primary">phnX</name>
    <name evidence="10" type="ORF">AWN73_14110</name>
</gene>
<dbReference type="PANTHER" id="PTHR43434:SF19">
    <property type="entry name" value="PHOSPHONOACETALDEHYDE HYDROLASE"/>
    <property type="match status" value="1"/>
</dbReference>
<accession>A0A2S7F9V7</accession>
<dbReference type="RefSeq" id="WP_043663983.1">
    <property type="nucleotide sequence ID" value="NZ_JSEG01000009.1"/>
</dbReference>
<evidence type="ECO:0000256" key="2">
    <source>
        <dbReference type="ARBA" id="ARBA00022723"/>
    </source>
</evidence>
<comment type="subunit">
    <text evidence="1 9">Homodimer.</text>
</comment>
<organism evidence="10 11">
    <name type="scientific">Clostridium butyricum</name>
    <dbReference type="NCBI Taxonomy" id="1492"/>
    <lineage>
        <taxon>Bacteria</taxon>
        <taxon>Bacillati</taxon>
        <taxon>Bacillota</taxon>
        <taxon>Clostridia</taxon>
        <taxon>Eubacteriales</taxon>
        <taxon>Clostridiaceae</taxon>
        <taxon>Clostridium</taxon>
    </lineage>
</organism>
<dbReference type="InterPro" id="IPR050155">
    <property type="entry name" value="HAD-like_hydrolase_sf"/>
</dbReference>
<dbReference type="PANTHER" id="PTHR43434">
    <property type="entry name" value="PHOSPHOGLYCOLATE PHOSPHATASE"/>
    <property type="match status" value="1"/>
</dbReference>
<dbReference type="CDD" id="cd02586">
    <property type="entry name" value="HAD_PHN"/>
    <property type="match status" value="1"/>
</dbReference>
<dbReference type="EMBL" id="LRDH01000109">
    <property type="protein sequence ID" value="PPV14334.1"/>
    <property type="molecule type" value="Genomic_DNA"/>
</dbReference>
<dbReference type="NCBIfam" id="TIGR01422">
    <property type="entry name" value="phosphonatase"/>
    <property type="match status" value="1"/>
</dbReference>
<sequence>MKKIEGIIFDWAGTAVDFGCFAPVNVFIEIFKQAGIDVTMEEARIPMGMLKRDHIKTMMEMNRISDLWKEKYGRLHNEEDIDKLYAKFEPMLMKSLSNYTTPIEGVIETIENLRNKGLKIGSTTGYTDSMMDVVTKGAKEKGYAPDFYVTPDSTNSNGRPYPYMIYRNMEALKLVDTSTVVKVGDTNSDIKEGLAAGVWSVGVIIGSSNMGISEVEYNKLSQTEKDNLIEKTKAGFIEAGAHFTINTIKELPELIEKINELIKEGKRPYAINEKLA</sequence>
<evidence type="ECO:0000256" key="6">
    <source>
        <dbReference type="ARBA" id="ARBA00052005"/>
    </source>
</evidence>
<dbReference type="InterPro" id="IPR041492">
    <property type="entry name" value="HAD_2"/>
</dbReference>
<evidence type="ECO:0000256" key="9">
    <source>
        <dbReference type="HAMAP-Rule" id="MF_01375"/>
    </source>
</evidence>
<dbReference type="GO" id="GO:0000287">
    <property type="term" value="F:magnesium ion binding"/>
    <property type="evidence" value="ECO:0007669"/>
    <property type="project" value="UniProtKB-UniRule"/>
</dbReference>
<dbReference type="HAMAP" id="MF_01375">
    <property type="entry name" value="PhnX"/>
    <property type="match status" value="1"/>
</dbReference>
<proteinExistence type="inferred from homology"/>
<evidence type="ECO:0000256" key="1">
    <source>
        <dbReference type="ARBA" id="ARBA00011738"/>
    </source>
</evidence>
<evidence type="ECO:0000256" key="7">
    <source>
        <dbReference type="ARBA" id="ARBA00056573"/>
    </source>
</evidence>
<dbReference type="EC" id="3.11.1.1" evidence="8 9"/>
<keyword evidence="4 9" id="KW-0460">Magnesium</keyword>
<dbReference type="SFLD" id="SFLDS00003">
    <property type="entry name" value="Haloacid_Dehalogenase"/>
    <property type="match status" value="1"/>
</dbReference>
<keyword evidence="3 9" id="KW-0378">Hydrolase</keyword>
<evidence type="ECO:0000256" key="3">
    <source>
        <dbReference type="ARBA" id="ARBA00022801"/>
    </source>
</evidence>
<protein>
    <recommendedName>
        <fullName evidence="8 9">Phosphonoacetaldehyde hydrolase</fullName>
        <shortName evidence="9">Phosphonatase</shortName>
        <ecNumber evidence="8 9">3.11.1.1</ecNumber>
    </recommendedName>
    <alternativeName>
        <fullName evidence="9">Phosphonoacetaldehyde phosphonohydrolase</fullName>
    </alternativeName>
</protein>
<dbReference type="FunFam" id="1.10.150.240:FF:000006">
    <property type="entry name" value="Phosphonoacetaldehyde hydrolase"/>
    <property type="match status" value="1"/>
</dbReference>
<evidence type="ECO:0000256" key="4">
    <source>
        <dbReference type="ARBA" id="ARBA00022842"/>
    </source>
</evidence>
<feature type="active site" description="Nucleophile" evidence="9">
    <location>
        <position position="10"/>
    </location>
</feature>
<comment type="function">
    <text evidence="7 9">Involved in phosphonate degradation.</text>
</comment>
<keyword evidence="2 9" id="KW-0479">Metal-binding</keyword>
<dbReference type="GO" id="GO:0006281">
    <property type="term" value="P:DNA repair"/>
    <property type="evidence" value="ECO:0007669"/>
    <property type="project" value="TreeGrafter"/>
</dbReference>
<dbReference type="Gene3D" id="1.10.150.240">
    <property type="entry name" value="Putative phosphatase, domain 2"/>
    <property type="match status" value="1"/>
</dbReference>
<dbReference type="GO" id="GO:0005829">
    <property type="term" value="C:cytosol"/>
    <property type="evidence" value="ECO:0007669"/>
    <property type="project" value="TreeGrafter"/>
</dbReference>
<dbReference type="InterPro" id="IPR023214">
    <property type="entry name" value="HAD_sf"/>
</dbReference>
<keyword evidence="5 9" id="KW-0704">Schiff base</keyword>
<dbReference type="Proteomes" id="UP000238081">
    <property type="component" value="Unassembled WGS sequence"/>
</dbReference>
<reference evidence="10 11" key="1">
    <citation type="submission" date="2016-01" db="EMBL/GenBank/DDBJ databases">
        <title>Characterization of the Clostridium difficile lineages that are prevalent in Hong Kong and China.</title>
        <authorList>
            <person name="Kwok J.S.-L."/>
            <person name="Lam W.-Y."/>
            <person name="Ip M."/>
            <person name="Chan T.-F."/>
            <person name="Hawkey P.M."/>
            <person name="Tsui S.K.-W."/>
        </authorList>
    </citation>
    <scope>NUCLEOTIDE SEQUENCE [LARGE SCALE GENOMIC DNA]</scope>
    <source>
        <strain evidence="10 11">300064</strain>
    </source>
</reference>
<feature type="binding site" evidence="9">
    <location>
        <position position="10"/>
    </location>
    <ligand>
        <name>Mg(2+)</name>
        <dbReference type="ChEBI" id="CHEBI:18420"/>
    </ligand>
</feature>
<dbReference type="InterPro" id="IPR036412">
    <property type="entry name" value="HAD-like_sf"/>
</dbReference>
<comment type="caution">
    <text evidence="10">The sequence shown here is derived from an EMBL/GenBank/DDBJ whole genome shotgun (WGS) entry which is preliminary data.</text>
</comment>
<comment type="catalytic activity">
    <reaction evidence="6 9">
        <text>phosphonoacetaldehyde + H2O = acetaldehyde + phosphate + H(+)</text>
        <dbReference type="Rhea" id="RHEA:18905"/>
        <dbReference type="ChEBI" id="CHEBI:15343"/>
        <dbReference type="ChEBI" id="CHEBI:15377"/>
        <dbReference type="ChEBI" id="CHEBI:15378"/>
        <dbReference type="ChEBI" id="CHEBI:43474"/>
        <dbReference type="ChEBI" id="CHEBI:58383"/>
        <dbReference type="EC" id="3.11.1.1"/>
    </reaction>
</comment>
<dbReference type="InterPro" id="IPR006323">
    <property type="entry name" value="Phosphonoacetald_hydro"/>
</dbReference>
<dbReference type="SFLD" id="SFLDG01129">
    <property type="entry name" value="C1.5:_HAD__Beta-PGM__Phosphata"/>
    <property type="match status" value="1"/>
</dbReference>
<name>A0A2S7F9V7_CLOBU</name>
<dbReference type="SFLD" id="SFLDG01135">
    <property type="entry name" value="C1.5.6:_HAD__Beta-PGM__Phospha"/>
    <property type="match status" value="1"/>
</dbReference>
<dbReference type="GO" id="GO:0019700">
    <property type="term" value="P:organic phosphonate catabolic process"/>
    <property type="evidence" value="ECO:0007669"/>
    <property type="project" value="InterPro"/>
</dbReference>
<dbReference type="InterPro" id="IPR023198">
    <property type="entry name" value="PGP-like_dom2"/>
</dbReference>
<evidence type="ECO:0000256" key="8">
    <source>
        <dbReference type="ARBA" id="ARBA00066472"/>
    </source>
</evidence>
<feature type="binding site" evidence="9">
    <location>
        <position position="12"/>
    </location>
    <ligand>
        <name>Mg(2+)</name>
        <dbReference type="ChEBI" id="CHEBI:18420"/>
    </ligand>
</feature>
<dbReference type="AlphaFoldDB" id="A0A2S7F9V7"/>
<dbReference type="GO" id="GO:0050194">
    <property type="term" value="F:phosphonoacetaldehyde hydrolase activity"/>
    <property type="evidence" value="ECO:0007669"/>
    <property type="project" value="UniProtKB-UniRule"/>
</dbReference>